<dbReference type="RefSeq" id="WP_020852389.1">
    <property type="nucleotide sequence ID" value="NZ_CP006696.1"/>
</dbReference>
<dbReference type="HOGENOM" id="CLU_031174_0_0_6"/>
<evidence type="ECO:0000313" key="3">
    <source>
        <dbReference type="Proteomes" id="UP000027215"/>
    </source>
</evidence>
<evidence type="ECO:0000313" key="2">
    <source>
        <dbReference type="EMBL" id="AIC10237.1"/>
    </source>
</evidence>
<dbReference type="KEGG" id="xfs:D934_06695"/>
<dbReference type="AlphaFoldDB" id="A0A060HBC8"/>
<dbReference type="EMBL" id="CP006696">
    <property type="protein sequence ID" value="AIC10009.1"/>
    <property type="molecule type" value="Genomic_DNA"/>
</dbReference>
<proteinExistence type="predicted"/>
<reference evidence="2 3" key="1">
    <citation type="submission" date="2013-08" db="EMBL/GenBank/DDBJ databases">
        <authorList>
            <person name="Stouthamer R."/>
            <person name="Nunney L."/>
        </authorList>
    </citation>
    <scope>NUCLEOTIDE SEQUENCE [LARGE SCALE GENOMIC DNA]</scope>
    <source>
        <strain evidence="2">Ann-1</strain>
        <strain evidence="3">ann-1</strain>
    </source>
</reference>
<sequence>MALALSNIVNVQLNGQPQAATRRDFGMLAVFTPEAGTVFVDTKTRFMHASTQQQVEHAFGSYSKTAAATSRFFAQSPRPKQLMVARWNRFKQHIAASPTTLTSGPIAQADTWYKGVDDGCFSIRIYGVDVTLSKLNFTTATSFSQVAGVLNKALDEFGVNCRFLNDCFELYAAVAGGNNAIGYAQQRSPSGTYVGHWLKLEADQARLNIGNNADTIEAETLPDAFAALQALTTGWYAAAVADETLTDTQIRSASTWIQVADKKIMGWTTRDPAHLDFKKTNVFRQLNASGCDRTVVLYDTTDPYAVISWLARALSVNFSANNAALTMKFKHLPGVAADQLTQTQVAQCVRLGINYYAYFDDVAMVAEGTCLGGRFFDEVHLLDWLVDAVQKEVFAVLHRSPTKVPLTDAGTHLLIAACKKVCQEGVRNGAFAPGLWNGQAFGALATGDYLDAGFYVWADSVDTLSTSDRQARRAPPIQIAVKLAGAIHAVDVIIHFDR</sequence>
<dbReference type="Pfam" id="PF11863">
    <property type="entry name" value="DUF3383"/>
    <property type="match status" value="1"/>
</dbReference>
<dbReference type="EMBL" id="CP006696">
    <property type="protein sequence ID" value="AIC10237.1"/>
    <property type="molecule type" value="Genomic_DNA"/>
</dbReference>
<dbReference type="PATRIC" id="fig|155920.8.peg.1559"/>
<name>A0A060HBC8_XYLFS</name>
<dbReference type="KEGG" id="xfs:D934_08585"/>
<accession>A0A060HBC8</accession>
<organism evidence="2 3">
    <name type="scientific">Xylella fastidiosa subsp. sandyi Ann-1</name>
    <dbReference type="NCBI Taxonomy" id="155920"/>
    <lineage>
        <taxon>Bacteria</taxon>
        <taxon>Pseudomonadati</taxon>
        <taxon>Pseudomonadota</taxon>
        <taxon>Gammaproteobacteria</taxon>
        <taxon>Lysobacterales</taxon>
        <taxon>Lysobacteraceae</taxon>
        <taxon>Xylella</taxon>
    </lineage>
</organism>
<gene>
    <name evidence="1" type="ORF">D934_06695</name>
    <name evidence="2" type="ORF">D934_08585</name>
</gene>
<protein>
    <recommendedName>
        <fullName evidence="4">DUF3383 domain-containing protein</fullName>
    </recommendedName>
</protein>
<evidence type="ECO:0008006" key="4">
    <source>
        <dbReference type="Google" id="ProtNLM"/>
    </source>
</evidence>
<dbReference type="Proteomes" id="UP000027215">
    <property type="component" value="Chromosome"/>
</dbReference>
<evidence type="ECO:0000313" key="1">
    <source>
        <dbReference type="EMBL" id="AIC10009.1"/>
    </source>
</evidence>
<dbReference type="InterPro" id="IPR021808">
    <property type="entry name" value="DUF3383"/>
</dbReference>